<name>A0A1G2TVE0_9BACT</name>
<dbReference type="EMBL" id="MHWA01000016">
    <property type="protein sequence ID" value="OHB01295.1"/>
    <property type="molecule type" value="Genomic_DNA"/>
</dbReference>
<dbReference type="Gene3D" id="3.10.450.50">
    <property type="match status" value="1"/>
</dbReference>
<dbReference type="AlphaFoldDB" id="A0A1G2TVE0"/>
<reference evidence="1 2" key="1">
    <citation type="journal article" date="2016" name="Nat. Commun.">
        <title>Thousands of microbial genomes shed light on interconnected biogeochemical processes in an aquifer system.</title>
        <authorList>
            <person name="Anantharaman K."/>
            <person name="Brown C.T."/>
            <person name="Hug L.A."/>
            <person name="Sharon I."/>
            <person name="Castelle C.J."/>
            <person name="Probst A.J."/>
            <person name="Thomas B.C."/>
            <person name="Singh A."/>
            <person name="Wilkins M.J."/>
            <person name="Karaoz U."/>
            <person name="Brodie E.L."/>
            <person name="Williams K.H."/>
            <person name="Hubbard S.S."/>
            <person name="Banfield J.F."/>
        </authorList>
    </citation>
    <scope>NUCLEOTIDE SEQUENCE [LARGE SCALE GENOMIC DNA]</scope>
</reference>
<comment type="caution">
    <text evidence="1">The sequence shown here is derived from an EMBL/GenBank/DDBJ whole genome shotgun (WGS) entry which is preliminary data.</text>
</comment>
<evidence type="ECO:0000313" key="1">
    <source>
        <dbReference type="EMBL" id="OHB01295.1"/>
    </source>
</evidence>
<dbReference type="Proteomes" id="UP000178404">
    <property type="component" value="Unassembled WGS sequence"/>
</dbReference>
<evidence type="ECO:0008006" key="3">
    <source>
        <dbReference type="Google" id="ProtNLM"/>
    </source>
</evidence>
<gene>
    <name evidence="1" type="ORF">A3A90_01390</name>
</gene>
<proteinExistence type="predicted"/>
<organism evidence="1 2">
    <name type="scientific">Candidatus Zambryskibacteria bacterium RIFCSPLOWO2_01_FULL_35_19</name>
    <dbReference type="NCBI Taxonomy" id="1802757"/>
    <lineage>
        <taxon>Bacteria</taxon>
        <taxon>Candidatus Zambryskiibacteriota</taxon>
    </lineage>
</organism>
<protein>
    <recommendedName>
        <fullName evidence="3">DUF3828 domain-containing protein</fullName>
    </recommendedName>
</protein>
<accession>A0A1G2TVE0</accession>
<evidence type="ECO:0000313" key="2">
    <source>
        <dbReference type="Proteomes" id="UP000178404"/>
    </source>
</evidence>
<sequence>MNKTKIVGVVVVLVVIVGLIWAFTGSSKQEVSQLDAVDTAGEFYHQWLEAVQIPETANPDLKTLAKTPFLSKTLRDKIKIAQKDSDETDPVLCQTTTPEDISMRRVLIGEEEAQIVVTSKDKNVTNQALVTLNKLNEGWYIDDISCSLGEMAPDREFSFEREGFLLKSSIPSPYNSNNWHLVFEENGEQGHVVPLFFDEESQCTIDKNKSVCSPDQFTEAIKVFTRGQMSERGVSVKQLEIVK</sequence>